<evidence type="ECO:0000313" key="2">
    <source>
        <dbReference type="Proteomes" id="UP000013148"/>
    </source>
</evidence>
<sequence length="105" mass="12188">MQIAVKNLIKLGVFPKSEDAVKDPKGIEYIDHIQALIDRIKLPVSNDDAVGLCSILRNDEDDYFGLTQTLLQKIETAPDWPIKELFVNNNNYWMNVLKRRARFVW</sequence>
<gene>
    <name evidence="1" type="ORF">F964_02267</name>
</gene>
<dbReference type="HOGENOM" id="CLU_2329972_0_0_6"/>
<dbReference type="RefSeq" id="WP_004820106.1">
    <property type="nucleotide sequence ID" value="NZ_KB849456.1"/>
</dbReference>
<protein>
    <submittedName>
        <fullName evidence="1">Uncharacterized protein</fullName>
    </submittedName>
</protein>
<accession>N8Y8F2</accession>
<dbReference type="PATRIC" id="fig|1217656.3.peg.2216"/>
<organism evidence="1 2">
    <name type="scientific">Acinetobacter guillouiae NIPH 991</name>
    <dbReference type="NCBI Taxonomy" id="1217656"/>
    <lineage>
        <taxon>Bacteria</taxon>
        <taxon>Pseudomonadati</taxon>
        <taxon>Pseudomonadota</taxon>
        <taxon>Gammaproteobacteria</taxon>
        <taxon>Moraxellales</taxon>
        <taxon>Moraxellaceae</taxon>
        <taxon>Acinetobacter</taxon>
    </lineage>
</organism>
<keyword evidence="2" id="KW-1185">Reference proteome</keyword>
<dbReference type="EMBL" id="APPJ01000010">
    <property type="protein sequence ID" value="ENV17549.1"/>
    <property type="molecule type" value="Genomic_DNA"/>
</dbReference>
<proteinExistence type="predicted"/>
<dbReference type="Proteomes" id="UP000013148">
    <property type="component" value="Unassembled WGS sequence"/>
</dbReference>
<name>N8Y8F2_ACIGI</name>
<dbReference type="AlphaFoldDB" id="N8Y8F2"/>
<evidence type="ECO:0000313" key="1">
    <source>
        <dbReference type="EMBL" id="ENV17549.1"/>
    </source>
</evidence>
<dbReference type="eggNOG" id="ENOG502ZMW2">
    <property type="taxonomic scope" value="Bacteria"/>
</dbReference>
<comment type="caution">
    <text evidence="1">The sequence shown here is derived from an EMBL/GenBank/DDBJ whole genome shotgun (WGS) entry which is preliminary data.</text>
</comment>
<reference evidence="1 2" key="1">
    <citation type="submission" date="2013-02" db="EMBL/GenBank/DDBJ databases">
        <title>The Genome Sequence of Acinetobacter guillouiae NIPH 991.</title>
        <authorList>
            <consortium name="The Broad Institute Genome Sequencing Platform"/>
            <consortium name="The Broad Institute Genome Sequencing Center for Infectious Disease"/>
            <person name="Cerqueira G."/>
            <person name="Feldgarden M."/>
            <person name="Courvalin P."/>
            <person name="Perichon B."/>
            <person name="Grillot-Courvalin C."/>
            <person name="Clermont D."/>
            <person name="Rocha E."/>
            <person name="Yoon E.-J."/>
            <person name="Nemec A."/>
            <person name="Walker B."/>
            <person name="Young S.K."/>
            <person name="Zeng Q."/>
            <person name="Gargeya S."/>
            <person name="Fitzgerald M."/>
            <person name="Haas B."/>
            <person name="Abouelleil A."/>
            <person name="Alvarado L."/>
            <person name="Arachchi H.M."/>
            <person name="Berlin A.M."/>
            <person name="Chapman S.B."/>
            <person name="Dewar J."/>
            <person name="Goldberg J."/>
            <person name="Griggs A."/>
            <person name="Gujja S."/>
            <person name="Hansen M."/>
            <person name="Howarth C."/>
            <person name="Imamovic A."/>
            <person name="Larimer J."/>
            <person name="McCowan C."/>
            <person name="Murphy C."/>
            <person name="Neiman D."/>
            <person name="Pearson M."/>
            <person name="Priest M."/>
            <person name="Roberts A."/>
            <person name="Saif S."/>
            <person name="Shea T."/>
            <person name="Sisk P."/>
            <person name="Sykes S."/>
            <person name="Wortman J."/>
            <person name="Nusbaum C."/>
            <person name="Birren B."/>
        </authorList>
    </citation>
    <scope>NUCLEOTIDE SEQUENCE [LARGE SCALE GENOMIC DNA]</scope>
    <source>
        <strain evidence="1 2">NIPH 991</strain>
    </source>
</reference>